<name>A0AAE1TNZ2_9EUCA</name>
<evidence type="ECO:0000256" key="6">
    <source>
        <dbReference type="RuleBase" id="RU003968"/>
    </source>
</evidence>
<keyword evidence="3 6" id="KW-0285">Flavoprotein</keyword>
<keyword evidence="10" id="KW-1185">Reference proteome</keyword>
<dbReference type="PROSITE" id="PS00623">
    <property type="entry name" value="GMC_OXRED_1"/>
    <property type="match status" value="1"/>
</dbReference>
<dbReference type="Gene3D" id="3.30.560.10">
    <property type="entry name" value="Glucose Oxidase, domain 3"/>
    <property type="match status" value="1"/>
</dbReference>
<evidence type="ECO:0000313" key="9">
    <source>
        <dbReference type="EMBL" id="KAK4292382.1"/>
    </source>
</evidence>
<dbReference type="Pfam" id="PF00732">
    <property type="entry name" value="GMC_oxred_N"/>
    <property type="match status" value="1"/>
</dbReference>
<evidence type="ECO:0000313" key="10">
    <source>
        <dbReference type="Proteomes" id="UP001292094"/>
    </source>
</evidence>
<dbReference type="Proteomes" id="UP001292094">
    <property type="component" value="Unassembled WGS sequence"/>
</dbReference>
<comment type="cofactor">
    <cofactor evidence="1 5">
        <name>FAD</name>
        <dbReference type="ChEBI" id="CHEBI:57692"/>
    </cofactor>
</comment>
<gene>
    <name evidence="9" type="ORF">Pmani_034855</name>
</gene>
<reference evidence="9" key="1">
    <citation type="submission" date="2023-11" db="EMBL/GenBank/DDBJ databases">
        <title>Genome assemblies of two species of porcelain crab, Petrolisthes cinctipes and Petrolisthes manimaculis (Anomura: Porcellanidae).</title>
        <authorList>
            <person name="Angst P."/>
        </authorList>
    </citation>
    <scope>NUCLEOTIDE SEQUENCE</scope>
    <source>
        <strain evidence="9">PB745_02</strain>
        <tissue evidence="9">Gill</tissue>
    </source>
</reference>
<evidence type="ECO:0000256" key="5">
    <source>
        <dbReference type="PIRSR" id="PIRSR000137-2"/>
    </source>
</evidence>
<dbReference type="InterPro" id="IPR000172">
    <property type="entry name" value="GMC_OxRdtase_N"/>
</dbReference>
<evidence type="ECO:0000256" key="2">
    <source>
        <dbReference type="ARBA" id="ARBA00010790"/>
    </source>
</evidence>
<dbReference type="InterPro" id="IPR036188">
    <property type="entry name" value="FAD/NAD-bd_sf"/>
</dbReference>
<dbReference type="Gene3D" id="3.50.50.60">
    <property type="entry name" value="FAD/NAD(P)-binding domain"/>
    <property type="match status" value="1"/>
</dbReference>
<dbReference type="GO" id="GO:0050660">
    <property type="term" value="F:flavin adenine dinucleotide binding"/>
    <property type="evidence" value="ECO:0007669"/>
    <property type="project" value="InterPro"/>
</dbReference>
<dbReference type="PANTHER" id="PTHR11552:SF147">
    <property type="entry name" value="CHOLINE DEHYDROGENASE, MITOCHONDRIAL"/>
    <property type="match status" value="1"/>
</dbReference>
<comment type="caution">
    <text evidence="9">The sequence shown here is derived from an EMBL/GenBank/DDBJ whole genome shotgun (WGS) entry which is preliminary data.</text>
</comment>
<dbReference type="PANTHER" id="PTHR11552">
    <property type="entry name" value="GLUCOSE-METHANOL-CHOLINE GMC OXIDOREDUCTASE"/>
    <property type="match status" value="1"/>
</dbReference>
<evidence type="ECO:0000259" key="7">
    <source>
        <dbReference type="PROSITE" id="PS00623"/>
    </source>
</evidence>
<proteinExistence type="inferred from homology"/>
<evidence type="ECO:0000256" key="4">
    <source>
        <dbReference type="ARBA" id="ARBA00022827"/>
    </source>
</evidence>
<feature type="domain" description="Glucose-methanol-choline oxidoreductase N-terminal" evidence="8">
    <location>
        <begin position="297"/>
        <end position="311"/>
    </location>
</feature>
<dbReference type="PIRSF" id="PIRSF000137">
    <property type="entry name" value="Alcohol_oxidase"/>
    <property type="match status" value="1"/>
</dbReference>
<dbReference type="PROSITE" id="PS00624">
    <property type="entry name" value="GMC_OXRED_2"/>
    <property type="match status" value="1"/>
</dbReference>
<dbReference type="Pfam" id="PF05199">
    <property type="entry name" value="GMC_oxred_C"/>
    <property type="match status" value="1"/>
</dbReference>
<dbReference type="AlphaFoldDB" id="A0AAE1TNZ2"/>
<dbReference type="InterPro" id="IPR012132">
    <property type="entry name" value="GMC_OxRdtase"/>
</dbReference>
<dbReference type="InterPro" id="IPR007867">
    <property type="entry name" value="GMC_OxRtase_C"/>
</dbReference>
<feature type="domain" description="Glucose-methanol-choline oxidoreductase N-terminal" evidence="7">
    <location>
        <begin position="121"/>
        <end position="144"/>
    </location>
</feature>
<keyword evidence="4 5" id="KW-0274">FAD</keyword>
<evidence type="ECO:0000259" key="8">
    <source>
        <dbReference type="PROSITE" id="PS00624"/>
    </source>
</evidence>
<dbReference type="SUPFAM" id="SSF51905">
    <property type="entry name" value="FAD/NAD(P)-binding domain"/>
    <property type="match status" value="1"/>
</dbReference>
<feature type="binding site" evidence="5">
    <location>
        <position position="261"/>
    </location>
    <ligand>
        <name>FAD</name>
        <dbReference type="ChEBI" id="CHEBI:57692"/>
    </ligand>
</feature>
<protein>
    <recommendedName>
        <fullName evidence="7 8">Glucose-methanol-choline oxidoreductase N-terminal domain-containing protein</fullName>
    </recommendedName>
</protein>
<dbReference type="EMBL" id="JAWZYT010004849">
    <property type="protein sequence ID" value="KAK4292382.1"/>
    <property type="molecule type" value="Genomic_DNA"/>
</dbReference>
<evidence type="ECO:0000256" key="1">
    <source>
        <dbReference type="ARBA" id="ARBA00001974"/>
    </source>
</evidence>
<evidence type="ECO:0000256" key="3">
    <source>
        <dbReference type="ARBA" id="ARBA00022630"/>
    </source>
</evidence>
<sequence length="611" mass="67708">MDAHLQIVRAIPVQLLRLLTVVVLREAGHHTYDSSYSLTNQYDFIIVGAGSAGAALADRLTEIPEWRVLLLEAGGRPPPESLVPGFNQLLIQGDADWKYFTEPEDNCFKGFKGDRIPYPRGRAVGGSSVINSMFWVRGNRRDFDNWEAMGNPGWSYKHVEPYFKKLEDFRGKVNRKTKSIHGFGGPVTVENKRWRTKVIDGFLKAGQQLGYRIVDPSDPDQIGFSVVDFSSRNSVRWSTADAYVKPASSRSNLHVVPNAHVTKIIFDKNKRAIGVRFQHRRQMKSVYARREVILSAGAIGSPQVLMLSGVGPAAHLRQHGIKVVSDMPGVGANLNDHPYLTGLAWTVKNGSAFHILDTISPIVAAEYITSRDGRLTSTISIEGYAWPLAGEGDPYWPEVQIGFTPFTIGNDYGLITSHVLGIKNKLYHDYFHRLGGLEGFSMGPFLTRPKSRGSITLKTANPLDAPRIKANFFDHPDDMRAFIRGMRFSKQVASMPALKDDFEAQFYDVPLPGCENYEKDSDAYLECYARTLTGTTYHPSGTCKMGPASDPYSVVDHTLKVRGLKGLRVIDASIMPVVTTGNTNAPAIMIGEKAADMIKQEWGAPVQPTGY</sequence>
<dbReference type="GO" id="GO:0016614">
    <property type="term" value="F:oxidoreductase activity, acting on CH-OH group of donors"/>
    <property type="evidence" value="ECO:0007669"/>
    <property type="project" value="InterPro"/>
</dbReference>
<dbReference type="SUPFAM" id="SSF54373">
    <property type="entry name" value="FAD-linked reductases, C-terminal domain"/>
    <property type="match status" value="1"/>
</dbReference>
<accession>A0AAE1TNZ2</accession>
<comment type="similarity">
    <text evidence="2 6">Belongs to the GMC oxidoreductase family.</text>
</comment>
<organism evidence="9 10">
    <name type="scientific">Petrolisthes manimaculis</name>
    <dbReference type="NCBI Taxonomy" id="1843537"/>
    <lineage>
        <taxon>Eukaryota</taxon>
        <taxon>Metazoa</taxon>
        <taxon>Ecdysozoa</taxon>
        <taxon>Arthropoda</taxon>
        <taxon>Crustacea</taxon>
        <taxon>Multicrustacea</taxon>
        <taxon>Malacostraca</taxon>
        <taxon>Eumalacostraca</taxon>
        <taxon>Eucarida</taxon>
        <taxon>Decapoda</taxon>
        <taxon>Pleocyemata</taxon>
        <taxon>Anomura</taxon>
        <taxon>Galatheoidea</taxon>
        <taxon>Porcellanidae</taxon>
        <taxon>Petrolisthes</taxon>
    </lineage>
</organism>